<dbReference type="Pfam" id="PF03853">
    <property type="entry name" value="YjeF_N"/>
    <property type="match status" value="1"/>
</dbReference>
<dbReference type="Gene3D" id="3.40.50.10260">
    <property type="entry name" value="YjeF N-terminal domain"/>
    <property type="match status" value="1"/>
</dbReference>
<accession>A0A2H4U869</accession>
<dbReference type="GO" id="GO:0052856">
    <property type="term" value="F:NAD(P)HX epimerase activity"/>
    <property type="evidence" value="ECO:0007669"/>
    <property type="project" value="UniProtKB-UniRule"/>
</dbReference>
<evidence type="ECO:0000256" key="8">
    <source>
        <dbReference type="ARBA" id="ARBA00022857"/>
    </source>
</evidence>
<comment type="caution">
    <text evidence="17">Lacks conserved residue(s) required for the propagation of feature annotation.</text>
</comment>
<protein>
    <recommendedName>
        <fullName evidence="19">Bifunctional NAD(P)H-hydrate repair enzyme</fullName>
    </recommendedName>
    <alternativeName>
        <fullName evidence="19">Nicotinamide nucleotide repair protein</fullName>
    </alternativeName>
    <domain>
        <recommendedName>
            <fullName evidence="19">ADP-dependent (S)-NAD(P)H-hydrate dehydratase</fullName>
            <ecNumber evidence="19">4.2.1.136</ecNumber>
        </recommendedName>
        <alternativeName>
            <fullName evidence="19">ADP-dependent NAD(P)HX dehydratase</fullName>
        </alternativeName>
    </domain>
    <domain>
        <recommendedName>
            <fullName evidence="19">NAD(P)H-hydrate epimerase</fullName>
            <ecNumber evidence="19">5.1.99.6</ecNumber>
        </recommendedName>
    </domain>
</protein>
<keyword evidence="13" id="KW-0511">Multifunctional enzyme</keyword>
<feature type="binding site" evidence="18">
    <location>
        <position position="174"/>
    </location>
    <ligand>
        <name>K(+)</name>
        <dbReference type="ChEBI" id="CHEBI:29103"/>
    </ligand>
</feature>
<evidence type="ECO:0000256" key="5">
    <source>
        <dbReference type="ARBA" id="ARBA00022723"/>
    </source>
</evidence>
<comment type="cofactor">
    <cofactor evidence="17">
        <name>Mg(2+)</name>
        <dbReference type="ChEBI" id="CHEBI:18420"/>
    </cofactor>
</comment>
<comment type="catalytic activity">
    <reaction evidence="1 18 19">
        <text>(6R)-NADHX = (6S)-NADHX</text>
        <dbReference type="Rhea" id="RHEA:32215"/>
        <dbReference type="ChEBI" id="CHEBI:64074"/>
        <dbReference type="ChEBI" id="CHEBI:64075"/>
        <dbReference type="EC" id="5.1.99.6"/>
    </reaction>
</comment>
<dbReference type="SUPFAM" id="SSF64153">
    <property type="entry name" value="YjeF N-terminal domain-like"/>
    <property type="match status" value="1"/>
</dbReference>
<comment type="similarity">
    <text evidence="4 19">In the C-terminal section; belongs to the NnrD/CARKD family.</text>
</comment>
<dbReference type="HAMAP" id="MF_01965">
    <property type="entry name" value="NADHX_dehydratase"/>
    <property type="match status" value="1"/>
</dbReference>
<dbReference type="EMBL" id="CP017803">
    <property type="protein sequence ID" value="ATZ60294.1"/>
    <property type="molecule type" value="Genomic_DNA"/>
</dbReference>
<dbReference type="NCBIfam" id="TIGR00197">
    <property type="entry name" value="yjeF_nterm"/>
    <property type="match status" value="1"/>
</dbReference>
<dbReference type="SUPFAM" id="SSF53613">
    <property type="entry name" value="Ribokinase-like"/>
    <property type="match status" value="1"/>
</dbReference>
<dbReference type="InterPro" id="IPR000631">
    <property type="entry name" value="CARKD"/>
</dbReference>
<dbReference type="PANTHER" id="PTHR12592:SF0">
    <property type="entry name" value="ATP-DEPENDENT (S)-NAD(P)H-HYDRATE DEHYDRATASE"/>
    <property type="match status" value="1"/>
</dbReference>
<feature type="domain" description="YjeF C-terminal" evidence="20">
    <location>
        <begin position="229"/>
        <end position="510"/>
    </location>
</feature>
<comment type="catalytic activity">
    <reaction evidence="16 17 19">
        <text>(6S)-NADPHX + ADP = AMP + phosphate + NADPH + H(+)</text>
        <dbReference type="Rhea" id="RHEA:32235"/>
        <dbReference type="ChEBI" id="CHEBI:15378"/>
        <dbReference type="ChEBI" id="CHEBI:43474"/>
        <dbReference type="ChEBI" id="CHEBI:57783"/>
        <dbReference type="ChEBI" id="CHEBI:64076"/>
        <dbReference type="ChEBI" id="CHEBI:456215"/>
        <dbReference type="ChEBI" id="CHEBI:456216"/>
        <dbReference type="EC" id="4.2.1.136"/>
    </reaction>
</comment>
<keyword evidence="8 17" id="KW-0521">NADP</keyword>
<name>A0A2H4U869_METSM</name>
<evidence type="ECO:0000256" key="13">
    <source>
        <dbReference type="ARBA" id="ARBA00023268"/>
    </source>
</evidence>
<dbReference type="HAMAP" id="MF_01966">
    <property type="entry name" value="NADHX_epimerase"/>
    <property type="match status" value="1"/>
</dbReference>
<dbReference type="EC" id="4.2.1.136" evidence="19"/>
<comment type="catalytic activity">
    <reaction evidence="2 18 19">
        <text>(6R)-NADPHX = (6S)-NADPHX</text>
        <dbReference type="Rhea" id="RHEA:32227"/>
        <dbReference type="ChEBI" id="CHEBI:64076"/>
        <dbReference type="ChEBI" id="CHEBI:64077"/>
        <dbReference type="EC" id="5.1.99.6"/>
    </reaction>
</comment>
<evidence type="ECO:0000256" key="1">
    <source>
        <dbReference type="ARBA" id="ARBA00000013"/>
    </source>
</evidence>
<dbReference type="GeneID" id="35119230"/>
<dbReference type="GO" id="GO:0110051">
    <property type="term" value="P:metabolite repair"/>
    <property type="evidence" value="ECO:0007669"/>
    <property type="project" value="TreeGrafter"/>
</dbReference>
<dbReference type="EC" id="5.1.99.6" evidence="19"/>
<gene>
    <name evidence="18" type="primary">nnrE</name>
    <name evidence="17" type="synonym">nnrD</name>
    <name evidence="22" type="ORF">BK798_07585</name>
</gene>
<feature type="binding site" evidence="17">
    <location>
        <position position="452"/>
    </location>
    <ligand>
        <name>AMP</name>
        <dbReference type="ChEBI" id="CHEBI:456215"/>
    </ligand>
</feature>
<evidence type="ECO:0000256" key="15">
    <source>
        <dbReference type="ARBA" id="ARBA00048238"/>
    </source>
</evidence>
<feature type="binding site" evidence="18">
    <location>
        <position position="58"/>
    </location>
    <ligand>
        <name>K(+)</name>
        <dbReference type="ChEBI" id="CHEBI:29103"/>
    </ligand>
</feature>
<evidence type="ECO:0000313" key="23">
    <source>
        <dbReference type="Proteomes" id="UP000232133"/>
    </source>
</evidence>
<dbReference type="PIRSF" id="PIRSF017184">
    <property type="entry name" value="Nnr"/>
    <property type="match status" value="1"/>
</dbReference>
<feature type="binding site" evidence="17">
    <location>
        <position position="264"/>
    </location>
    <ligand>
        <name>(6S)-NADPHX</name>
        <dbReference type="ChEBI" id="CHEBI:64076"/>
    </ligand>
</feature>
<evidence type="ECO:0000259" key="21">
    <source>
        <dbReference type="PROSITE" id="PS51385"/>
    </source>
</evidence>
<organism evidence="22 23">
    <name type="scientific">Methanobrevibacter smithii</name>
    <dbReference type="NCBI Taxonomy" id="2173"/>
    <lineage>
        <taxon>Archaea</taxon>
        <taxon>Methanobacteriati</taxon>
        <taxon>Methanobacteriota</taxon>
        <taxon>Methanomada group</taxon>
        <taxon>Methanobacteria</taxon>
        <taxon>Methanobacteriales</taxon>
        <taxon>Methanobacteriaceae</taxon>
        <taxon>Methanobrevibacter</taxon>
    </lineage>
</organism>
<evidence type="ECO:0000256" key="19">
    <source>
        <dbReference type="PIRNR" id="PIRNR017184"/>
    </source>
</evidence>
<dbReference type="PROSITE" id="PS51383">
    <property type="entry name" value="YJEF_C_3"/>
    <property type="match status" value="1"/>
</dbReference>
<comment type="function">
    <text evidence="18">Catalyzes the epimerization of the S- and R-forms of NAD(P)HX, a damaged form of NAD(P)H that is a result of enzymatic or heat-dependent hydration. This is a prerequisite for the S-specific NAD(P)H-hydrate dehydratase to allow the repair of both epimers of NAD(P)HX.</text>
</comment>
<keyword evidence="5 18" id="KW-0479">Metal-binding</keyword>
<keyword evidence="9 18" id="KW-0630">Potassium</keyword>
<evidence type="ECO:0000256" key="12">
    <source>
        <dbReference type="ARBA" id="ARBA00023239"/>
    </source>
</evidence>
<feature type="binding site" evidence="18">
    <location>
        <begin position="142"/>
        <end position="148"/>
    </location>
    <ligand>
        <name>(6S)-NADPHX</name>
        <dbReference type="ChEBI" id="CHEBI:64076"/>
    </ligand>
</feature>
<dbReference type="GO" id="GO:0005524">
    <property type="term" value="F:ATP binding"/>
    <property type="evidence" value="ECO:0007669"/>
    <property type="project" value="UniProtKB-UniRule"/>
</dbReference>
<dbReference type="Proteomes" id="UP000232133">
    <property type="component" value="Chromosome"/>
</dbReference>
<sequence length="510" mass="54398">MDPIDMTVTDLNCEYLGLSRLCLMESAGKSLAEEVGKIAVYTFSKPVKIIIFTGSGGNGGDGFVAARYLLNRGYDVDIYMLKDKNGIHSAETRKNYEILENMKPRFSHLTVHNLNTIEDINNCEVANSDSFSEFIIIDGILGTGINGKLRENIKRAIEVINSSNGLTISVDVPSGLDPLTGQIHDVAVKPQYTVSFHKVKTGIHKAGEEKVGGIVTCDIGIPIEAEYFINHGDMIKLNKRSLKSHKGNNGKVLIVGGSKEYSGAPSIAGLAAIGAGADLVYVAAPESAALAISTHPDLIVNSLKGDYLTAIHAEEILKMADKVDAVLLGPGAGINDETGKLLNILASKIKKPLVLDADALKQVKPQIIKNRDDVILTPHIFEFKSFFGKDIKLDLDSYDFAEVDENISEFQQVVKQISGAVVVKGAIDLVIQKNKFKLNKSGNPGMTVGGTGDALAGIATSLLSKGLNAFDAATLAIFINGLAGDEAYLEKGYGFGATDVVAHIGKVIKG</sequence>
<evidence type="ECO:0000256" key="16">
    <source>
        <dbReference type="ARBA" id="ARBA00049209"/>
    </source>
</evidence>
<comment type="catalytic activity">
    <reaction evidence="15 17 19">
        <text>(6S)-NADHX + ADP = AMP + phosphate + NADH + H(+)</text>
        <dbReference type="Rhea" id="RHEA:32223"/>
        <dbReference type="ChEBI" id="CHEBI:15378"/>
        <dbReference type="ChEBI" id="CHEBI:43474"/>
        <dbReference type="ChEBI" id="CHEBI:57945"/>
        <dbReference type="ChEBI" id="CHEBI:64074"/>
        <dbReference type="ChEBI" id="CHEBI:456215"/>
        <dbReference type="ChEBI" id="CHEBI:456216"/>
        <dbReference type="EC" id="4.2.1.136"/>
    </reaction>
</comment>
<dbReference type="GO" id="GO:0052855">
    <property type="term" value="F:ADP-dependent NAD(P)H-hydrate dehydratase activity"/>
    <property type="evidence" value="ECO:0007669"/>
    <property type="project" value="UniProtKB-UniRule"/>
</dbReference>
<keyword evidence="7 17" id="KW-0067">ATP-binding</keyword>
<dbReference type="InterPro" id="IPR029056">
    <property type="entry name" value="Ribokinase-like"/>
</dbReference>
<proteinExistence type="inferred from homology"/>
<feature type="binding site" evidence="17">
    <location>
        <position position="331"/>
    </location>
    <ligand>
        <name>(6S)-NADPHX</name>
        <dbReference type="ChEBI" id="CHEBI:64076"/>
    </ligand>
</feature>
<feature type="binding site" evidence="18">
    <location>
        <begin position="57"/>
        <end position="61"/>
    </location>
    <ligand>
        <name>(6S)-NADPHX</name>
        <dbReference type="ChEBI" id="CHEBI:64076"/>
    </ligand>
</feature>
<evidence type="ECO:0000313" key="22">
    <source>
        <dbReference type="EMBL" id="ATZ60294.1"/>
    </source>
</evidence>
<comment type="similarity">
    <text evidence="17">Belongs to the NnrD/CARKD family.</text>
</comment>
<dbReference type="NCBIfam" id="TIGR00196">
    <property type="entry name" value="yjeF_cterm"/>
    <property type="match status" value="1"/>
</dbReference>
<keyword evidence="10 17" id="KW-0520">NAD</keyword>
<dbReference type="AlphaFoldDB" id="A0A2H4U869"/>
<evidence type="ECO:0000256" key="3">
    <source>
        <dbReference type="ARBA" id="ARBA00006001"/>
    </source>
</evidence>
<feature type="binding site" evidence="17">
    <location>
        <position position="379"/>
    </location>
    <ligand>
        <name>(6S)-NADPHX</name>
        <dbReference type="ChEBI" id="CHEBI:64076"/>
    </ligand>
</feature>
<evidence type="ECO:0000256" key="7">
    <source>
        <dbReference type="ARBA" id="ARBA00022840"/>
    </source>
</evidence>
<evidence type="ECO:0000256" key="11">
    <source>
        <dbReference type="ARBA" id="ARBA00023235"/>
    </source>
</evidence>
<evidence type="ECO:0000256" key="14">
    <source>
        <dbReference type="ARBA" id="ARBA00025153"/>
    </source>
</evidence>
<evidence type="ECO:0000259" key="20">
    <source>
        <dbReference type="PROSITE" id="PS51383"/>
    </source>
</evidence>
<evidence type="ECO:0000256" key="18">
    <source>
        <dbReference type="HAMAP-Rule" id="MF_01966"/>
    </source>
</evidence>
<comment type="similarity">
    <text evidence="3 19">In the N-terminal section; belongs to the NnrE/AIBP family.</text>
</comment>
<comment type="function">
    <text evidence="17">Catalyzes the dehydration of the S-form of NAD(P)HX at the expense of ADP, which is converted to AMP. Together with NAD(P)HX epimerase, which catalyzes the epimerization of the S- and R-forms, the enzyme allows the repair of both epimers of NAD(P)HX, a damaged form of NAD(P)H that is a result of enzymatic or heat-dependent hydration.</text>
</comment>
<dbReference type="CDD" id="cd01171">
    <property type="entry name" value="YXKO-related"/>
    <property type="match status" value="1"/>
</dbReference>
<feature type="binding site" evidence="18">
    <location>
        <position position="138"/>
    </location>
    <ligand>
        <name>K(+)</name>
        <dbReference type="ChEBI" id="CHEBI:29103"/>
    </ligand>
</feature>
<reference evidence="23" key="1">
    <citation type="submission" date="2016-10" db="EMBL/GenBank/DDBJ databases">
        <authorList>
            <person name="Kim B.-C."/>
            <person name="Jeong H."/>
        </authorList>
    </citation>
    <scope>NUCLEOTIDE SEQUENCE [LARGE SCALE GENOMIC DNA]</scope>
    <source>
        <strain evidence="23">KB11</strain>
    </source>
</reference>
<evidence type="ECO:0000256" key="9">
    <source>
        <dbReference type="ARBA" id="ARBA00022958"/>
    </source>
</evidence>
<dbReference type="RefSeq" id="WP_100815716.1">
    <property type="nucleotide sequence ID" value="NZ_CP017803.1"/>
</dbReference>
<evidence type="ECO:0000256" key="2">
    <source>
        <dbReference type="ARBA" id="ARBA00000909"/>
    </source>
</evidence>
<feature type="binding site" evidence="18">
    <location>
        <position position="171"/>
    </location>
    <ligand>
        <name>(6S)-NADPHX</name>
        <dbReference type="ChEBI" id="CHEBI:64076"/>
    </ligand>
</feature>
<dbReference type="GO" id="GO:0046872">
    <property type="term" value="F:metal ion binding"/>
    <property type="evidence" value="ECO:0007669"/>
    <property type="project" value="UniProtKB-UniRule"/>
</dbReference>
<keyword evidence="6 17" id="KW-0547">Nucleotide-binding</keyword>
<dbReference type="InterPro" id="IPR030677">
    <property type="entry name" value="Nnr"/>
</dbReference>
<dbReference type="InterPro" id="IPR036652">
    <property type="entry name" value="YjeF_N_dom_sf"/>
</dbReference>
<keyword evidence="12 17" id="KW-0456">Lyase</keyword>
<dbReference type="Pfam" id="PF01256">
    <property type="entry name" value="Carb_kinase"/>
    <property type="match status" value="1"/>
</dbReference>
<evidence type="ECO:0000256" key="17">
    <source>
        <dbReference type="HAMAP-Rule" id="MF_01965"/>
    </source>
</evidence>
<comment type="function">
    <text evidence="14 19">Bifunctional enzyme that catalyzes the epimerization of the S- and R-forms of NAD(P)HX and the dehydration of the S-form of NAD(P)HX at the expense of ADP, which is converted to AMP. This allows the repair of both epimers of NAD(P)HX, a damaged form of NAD(P)H that is a result of enzymatic or heat-dependent hydration.</text>
</comment>
<dbReference type="PROSITE" id="PS51385">
    <property type="entry name" value="YJEF_N"/>
    <property type="match status" value="1"/>
</dbReference>
<comment type="cofactor">
    <cofactor evidence="18 19">
        <name>K(+)</name>
        <dbReference type="ChEBI" id="CHEBI:29103"/>
    </cofactor>
    <text evidence="18 19">Binds 1 potassium ion per subunit.</text>
</comment>
<comment type="subunit">
    <text evidence="17">Homotetramer.</text>
</comment>
<dbReference type="InterPro" id="IPR004443">
    <property type="entry name" value="YjeF_N_dom"/>
</dbReference>
<dbReference type="GO" id="GO:0046496">
    <property type="term" value="P:nicotinamide nucleotide metabolic process"/>
    <property type="evidence" value="ECO:0007669"/>
    <property type="project" value="UniProtKB-UniRule"/>
</dbReference>
<dbReference type="Gene3D" id="3.40.1190.20">
    <property type="match status" value="1"/>
</dbReference>
<feature type="domain" description="YjeF N-terminal" evidence="21">
    <location>
        <begin position="1"/>
        <end position="227"/>
    </location>
</feature>
<keyword evidence="11 18" id="KW-0413">Isomerase</keyword>
<comment type="similarity">
    <text evidence="18">Belongs to the NnrE/AIBP family.</text>
</comment>
<dbReference type="PANTHER" id="PTHR12592">
    <property type="entry name" value="ATP-DEPENDENT (S)-NAD(P)H-HYDRATE DEHYDRATASE FAMILY MEMBER"/>
    <property type="match status" value="1"/>
</dbReference>
<feature type="binding site" evidence="17">
    <location>
        <position position="453"/>
    </location>
    <ligand>
        <name>(6S)-NADPHX</name>
        <dbReference type="ChEBI" id="CHEBI:64076"/>
    </ligand>
</feature>
<evidence type="ECO:0000256" key="10">
    <source>
        <dbReference type="ARBA" id="ARBA00023027"/>
    </source>
</evidence>
<evidence type="ECO:0000256" key="4">
    <source>
        <dbReference type="ARBA" id="ARBA00009524"/>
    </source>
</evidence>
<evidence type="ECO:0000256" key="6">
    <source>
        <dbReference type="ARBA" id="ARBA00022741"/>
    </source>
</evidence>